<sequence>MEVNWFAVIAAGVSAFMLGGIWYGPLFGKMWQAENGLSDEQLAEGNMAKIFGLALVLSLVAAFVFGMFLGPDVDVQFGAMAGFSAGLFWVGAALGIVYLFERRSLKHWAINAGYVTLQFTLYGVIFGLLS</sequence>
<organism evidence="2 3">
    <name type="scientific">Paraurantiacibacter namhicola</name>
    <dbReference type="NCBI Taxonomy" id="645517"/>
    <lineage>
        <taxon>Bacteria</taxon>
        <taxon>Pseudomonadati</taxon>
        <taxon>Pseudomonadota</taxon>
        <taxon>Alphaproteobacteria</taxon>
        <taxon>Sphingomonadales</taxon>
        <taxon>Erythrobacteraceae</taxon>
        <taxon>Paraurantiacibacter</taxon>
    </lineage>
</organism>
<name>A0A1C7D9L7_9SPHN</name>
<keyword evidence="1" id="KW-1133">Transmembrane helix</keyword>
<keyword evidence="1" id="KW-0812">Transmembrane</keyword>
<feature type="transmembrane region" description="Helical" evidence="1">
    <location>
        <begin position="75"/>
        <end position="100"/>
    </location>
</feature>
<keyword evidence="3" id="KW-1185">Reference proteome</keyword>
<feature type="transmembrane region" description="Helical" evidence="1">
    <location>
        <begin position="6"/>
        <end position="27"/>
    </location>
</feature>
<evidence type="ECO:0008006" key="4">
    <source>
        <dbReference type="Google" id="ProtNLM"/>
    </source>
</evidence>
<dbReference type="KEGG" id="anh:A6F65_01892"/>
<dbReference type="AlphaFoldDB" id="A0A1C7D9L7"/>
<evidence type="ECO:0000256" key="1">
    <source>
        <dbReference type="SAM" id="Phobius"/>
    </source>
</evidence>
<dbReference type="PATRIC" id="fig|645517.4.peg.1878"/>
<dbReference type="Pfam" id="PF08570">
    <property type="entry name" value="DUF1761"/>
    <property type="match status" value="1"/>
</dbReference>
<feature type="transmembrane region" description="Helical" evidence="1">
    <location>
        <begin position="48"/>
        <end position="69"/>
    </location>
</feature>
<gene>
    <name evidence="2" type="ORF">A6F65_01892</name>
</gene>
<dbReference type="InterPro" id="IPR013879">
    <property type="entry name" value="DUF1761"/>
</dbReference>
<evidence type="ECO:0000313" key="3">
    <source>
        <dbReference type="Proteomes" id="UP000092698"/>
    </source>
</evidence>
<reference evidence="2 3" key="1">
    <citation type="submission" date="2016-07" db="EMBL/GenBank/DDBJ databases">
        <title>Complete genome sequence of Altererythrobacter namhicola JCM 16345T, containing esterase-encoding genes.</title>
        <authorList>
            <person name="Cheng H."/>
            <person name="Wu Y.-H."/>
            <person name="Jian S.-L."/>
            <person name="Huo Y.-Y."/>
            <person name="Wang C.-S."/>
            <person name="Xu X.-W."/>
        </authorList>
    </citation>
    <scope>NUCLEOTIDE SEQUENCE [LARGE SCALE GENOMIC DNA]</scope>
    <source>
        <strain evidence="2 3">JCM 16345</strain>
    </source>
</reference>
<dbReference type="STRING" id="645517.A6F65_01892"/>
<protein>
    <recommendedName>
        <fullName evidence="4">DUF1761 domain-containing protein</fullName>
    </recommendedName>
</protein>
<proteinExistence type="predicted"/>
<feature type="transmembrane region" description="Helical" evidence="1">
    <location>
        <begin position="112"/>
        <end position="129"/>
    </location>
</feature>
<accession>A0A1C7D9L7</accession>
<keyword evidence="1" id="KW-0472">Membrane</keyword>
<dbReference type="Proteomes" id="UP000092698">
    <property type="component" value="Chromosome"/>
</dbReference>
<evidence type="ECO:0000313" key="2">
    <source>
        <dbReference type="EMBL" id="ANU08186.1"/>
    </source>
</evidence>
<dbReference type="EMBL" id="CP016545">
    <property type="protein sequence ID" value="ANU08186.1"/>
    <property type="molecule type" value="Genomic_DNA"/>
</dbReference>